<evidence type="ECO:0000313" key="2">
    <source>
        <dbReference type="EMBL" id="CAA2613975.1"/>
    </source>
</evidence>
<organism evidence="2">
    <name type="scientific">Spirodela intermedia</name>
    <name type="common">Intermediate duckweed</name>
    <dbReference type="NCBI Taxonomy" id="51605"/>
    <lineage>
        <taxon>Eukaryota</taxon>
        <taxon>Viridiplantae</taxon>
        <taxon>Streptophyta</taxon>
        <taxon>Embryophyta</taxon>
        <taxon>Tracheophyta</taxon>
        <taxon>Spermatophyta</taxon>
        <taxon>Magnoliopsida</taxon>
        <taxon>Liliopsida</taxon>
        <taxon>Araceae</taxon>
        <taxon>Lemnoideae</taxon>
        <taxon>Spirodela</taxon>
    </lineage>
</organism>
<gene>
    <name evidence="2" type="ORF">SI7747_01000380</name>
</gene>
<keyword evidence="1" id="KW-0732">Signal</keyword>
<protein>
    <submittedName>
        <fullName evidence="2">Uncharacterized protein</fullName>
    </submittedName>
</protein>
<accession>A0A7I8I886</accession>
<feature type="chain" id="PRO_5029643975" evidence="1">
    <location>
        <begin position="17"/>
        <end position="80"/>
    </location>
</feature>
<sequence length="80" mass="8513">MAWSFFLSLSIGSAQSTRFCSLGGRNLSSDLLPVSSSSRTTPKVNASPLAAPKATFILMDQGRGSNSTRNRYLLNLKSSG</sequence>
<evidence type="ECO:0000313" key="3">
    <source>
        <dbReference type="Proteomes" id="UP001189122"/>
    </source>
</evidence>
<dbReference type="EMBL" id="LR743588">
    <property type="protein sequence ID" value="CAA2613975.1"/>
    <property type="molecule type" value="Genomic_DNA"/>
</dbReference>
<evidence type="ECO:0000256" key="1">
    <source>
        <dbReference type="SAM" id="SignalP"/>
    </source>
</evidence>
<name>A0A7I8I886_SPIIN</name>
<dbReference type="AlphaFoldDB" id="A0A7I8I886"/>
<reference evidence="2 3" key="1">
    <citation type="submission" date="2019-12" db="EMBL/GenBank/DDBJ databases">
        <authorList>
            <person name="Scholz U."/>
            <person name="Mascher M."/>
            <person name="Fiebig A."/>
        </authorList>
    </citation>
    <scope>NUCLEOTIDE SEQUENCE</scope>
</reference>
<proteinExistence type="predicted"/>
<feature type="signal peptide" evidence="1">
    <location>
        <begin position="1"/>
        <end position="16"/>
    </location>
</feature>
<keyword evidence="3" id="KW-1185">Reference proteome</keyword>
<dbReference type="EMBL" id="CACRZD030000001">
    <property type="protein sequence ID" value="CAA6653790.1"/>
    <property type="molecule type" value="Genomic_DNA"/>
</dbReference>
<dbReference type="Proteomes" id="UP001189122">
    <property type="component" value="Unassembled WGS sequence"/>
</dbReference>